<evidence type="ECO:0008006" key="3">
    <source>
        <dbReference type="Google" id="ProtNLM"/>
    </source>
</evidence>
<reference evidence="1" key="2">
    <citation type="submission" date="2020-09" db="EMBL/GenBank/DDBJ databases">
        <authorList>
            <person name="Sun Q."/>
            <person name="Kim S."/>
        </authorList>
    </citation>
    <scope>NUCLEOTIDE SEQUENCE</scope>
    <source>
        <strain evidence="1">KCTC 12711</strain>
    </source>
</reference>
<dbReference type="SUPFAM" id="SSF51197">
    <property type="entry name" value="Clavaminate synthase-like"/>
    <property type="match status" value="1"/>
</dbReference>
<dbReference type="RefSeq" id="WP_189397991.1">
    <property type="nucleotide sequence ID" value="NZ_BMXA01000001.1"/>
</dbReference>
<dbReference type="AlphaFoldDB" id="A0A918RFN7"/>
<sequence length="275" mass="31621">MDLAKLQREFRNNGYVVIDSGTDESVLNGIVADLDGFFGREAERPIHVPFADYNRIQDAWHISQHVLQLARSEVISDTISALYGKPAAPFQTLNFYRGTGQRVHSDSIHFNSEPFGAMCGAWTALEDIGPDQGPLVYYPGSQELPEMNYDYFDLRPSYDSYPQYLDQLDRIINERGYKPELGLLKKGQTLIWCANILHGGSPQKDKSLTRKSQVTHYFVGAPKTWRPSESEHKRFYFEPEVVRDMSAEPYKYPIQPRLPSFAQRLRAAIRNRLRR</sequence>
<proteinExistence type="predicted"/>
<gene>
    <name evidence="1" type="ORF">GCM10008090_00390</name>
</gene>
<dbReference type="InterPro" id="IPR008775">
    <property type="entry name" value="Phytyl_CoA_dOase-like"/>
</dbReference>
<keyword evidence="2" id="KW-1185">Reference proteome</keyword>
<protein>
    <recommendedName>
        <fullName evidence="3">Phytanoyl-CoA dioxygenase</fullName>
    </recommendedName>
</protein>
<accession>A0A918RFN7</accession>
<dbReference type="Proteomes" id="UP000614811">
    <property type="component" value="Unassembled WGS sequence"/>
</dbReference>
<comment type="caution">
    <text evidence="1">The sequence shown here is derived from an EMBL/GenBank/DDBJ whole genome shotgun (WGS) entry which is preliminary data.</text>
</comment>
<reference evidence="1" key="1">
    <citation type="journal article" date="2014" name="Int. J. Syst. Evol. Microbiol.">
        <title>Complete genome sequence of Corynebacterium casei LMG S-19264T (=DSM 44701T), isolated from a smear-ripened cheese.</title>
        <authorList>
            <consortium name="US DOE Joint Genome Institute (JGI-PGF)"/>
            <person name="Walter F."/>
            <person name="Albersmeier A."/>
            <person name="Kalinowski J."/>
            <person name="Ruckert C."/>
        </authorList>
    </citation>
    <scope>NUCLEOTIDE SEQUENCE</scope>
    <source>
        <strain evidence="1">KCTC 12711</strain>
    </source>
</reference>
<evidence type="ECO:0000313" key="1">
    <source>
        <dbReference type="EMBL" id="GGZ96119.1"/>
    </source>
</evidence>
<dbReference type="Gene3D" id="2.60.120.620">
    <property type="entry name" value="q2cbj1_9rhob like domain"/>
    <property type="match status" value="1"/>
</dbReference>
<dbReference type="Pfam" id="PF05721">
    <property type="entry name" value="PhyH"/>
    <property type="match status" value="1"/>
</dbReference>
<dbReference type="EMBL" id="BMXA01000001">
    <property type="protein sequence ID" value="GGZ96119.1"/>
    <property type="molecule type" value="Genomic_DNA"/>
</dbReference>
<name>A0A918RFN7_9GAMM</name>
<organism evidence="1 2">
    <name type="scientific">Arenicella chitinivorans</name>
    <dbReference type="NCBI Taxonomy" id="1329800"/>
    <lineage>
        <taxon>Bacteria</taxon>
        <taxon>Pseudomonadati</taxon>
        <taxon>Pseudomonadota</taxon>
        <taxon>Gammaproteobacteria</taxon>
        <taxon>Arenicellales</taxon>
        <taxon>Arenicellaceae</taxon>
        <taxon>Arenicella</taxon>
    </lineage>
</organism>
<dbReference type="GO" id="GO:0016706">
    <property type="term" value="F:2-oxoglutarate-dependent dioxygenase activity"/>
    <property type="evidence" value="ECO:0007669"/>
    <property type="project" value="UniProtKB-ARBA"/>
</dbReference>
<evidence type="ECO:0000313" key="2">
    <source>
        <dbReference type="Proteomes" id="UP000614811"/>
    </source>
</evidence>